<keyword evidence="1" id="KW-0175">Coiled coil</keyword>
<reference evidence="2 3" key="1">
    <citation type="submission" date="2016-10" db="EMBL/GenBank/DDBJ databases">
        <authorList>
            <person name="de Groot N.N."/>
        </authorList>
    </citation>
    <scope>NUCLEOTIDE SEQUENCE [LARGE SCALE GENOMIC DNA]</scope>
    <source>
        <strain evidence="2 3">EP1-55-1</strain>
    </source>
</reference>
<evidence type="ECO:0000256" key="1">
    <source>
        <dbReference type="SAM" id="Coils"/>
    </source>
</evidence>
<proteinExistence type="predicted"/>
<protein>
    <recommendedName>
        <fullName evidence="4">CopG antitoxin of type II toxin-antitoxin system</fullName>
    </recommendedName>
</protein>
<gene>
    <name evidence="2" type="ORF">SAMN05216234_101120</name>
</gene>
<dbReference type="STRING" id="223786.SAMN05216234_101120"/>
<dbReference type="AlphaFoldDB" id="A0A1I5KWI9"/>
<dbReference type="Proteomes" id="UP000199227">
    <property type="component" value="Unassembled WGS sequence"/>
</dbReference>
<keyword evidence="3" id="KW-1185">Reference proteome</keyword>
<dbReference type="RefSeq" id="WP_092909914.1">
    <property type="nucleotide sequence ID" value="NZ_CP136592.1"/>
</dbReference>
<dbReference type="EMBL" id="FOXB01000001">
    <property type="protein sequence ID" value="SFO89357.1"/>
    <property type="molecule type" value="Genomic_DNA"/>
</dbReference>
<name>A0A1I5KWI9_9BACT</name>
<feature type="coiled-coil region" evidence="1">
    <location>
        <begin position="39"/>
        <end position="73"/>
    </location>
</feature>
<accession>A0A1I5KWI9</accession>
<sequence>MITTKEFDQMFDNKEDISKYIDYNSPLTKEDLIKMLEKRKNEQLTIEITKELKDKLEEKAKKLGLKIQDVAKVLLAKELGLI</sequence>
<evidence type="ECO:0000313" key="3">
    <source>
        <dbReference type="Proteomes" id="UP000199227"/>
    </source>
</evidence>
<evidence type="ECO:0000313" key="2">
    <source>
        <dbReference type="EMBL" id="SFO89357.1"/>
    </source>
</evidence>
<organism evidence="2 3">
    <name type="scientific">Hydrogenimonas thermophila</name>
    <dbReference type="NCBI Taxonomy" id="223786"/>
    <lineage>
        <taxon>Bacteria</taxon>
        <taxon>Pseudomonadati</taxon>
        <taxon>Campylobacterota</taxon>
        <taxon>Epsilonproteobacteria</taxon>
        <taxon>Campylobacterales</taxon>
        <taxon>Hydrogenimonadaceae</taxon>
        <taxon>Hydrogenimonas</taxon>
    </lineage>
</organism>
<evidence type="ECO:0008006" key="4">
    <source>
        <dbReference type="Google" id="ProtNLM"/>
    </source>
</evidence>